<dbReference type="PANTHER" id="PTHR30157">
    <property type="entry name" value="FERRIC REDUCTASE, NADPH-DEPENDENT"/>
    <property type="match status" value="1"/>
</dbReference>
<reference evidence="3 4" key="1">
    <citation type="submission" date="2020-02" db="EMBL/GenBank/DDBJ databases">
        <title>Streptomyces malaysiensis DSM14702 (JHCC583434, PFL_A843) Genome sequencing and assembly.</title>
        <authorList>
            <person name="Samborskyy M."/>
        </authorList>
    </citation>
    <scope>NUCLEOTIDE SEQUENCE [LARGE SCALE GENOMIC DNA]</scope>
    <source>
        <strain evidence="3 4">DSM 14702</strain>
    </source>
</reference>
<comment type="caution">
    <text evidence="3">The sequence shown here is derived from an EMBL/GenBank/DDBJ whole genome shotgun (WGS) entry which is preliminary data.</text>
</comment>
<dbReference type="PANTHER" id="PTHR30157:SF0">
    <property type="entry name" value="NADPH-DEPENDENT FERRIC-CHELATE REDUCTASE"/>
    <property type="match status" value="1"/>
</dbReference>
<organism evidence="3 4">
    <name type="scientific">Streptomyces malaysiensis</name>
    <dbReference type="NCBI Taxonomy" id="92644"/>
    <lineage>
        <taxon>Bacteria</taxon>
        <taxon>Bacillati</taxon>
        <taxon>Actinomycetota</taxon>
        <taxon>Actinomycetes</taxon>
        <taxon>Kitasatosporales</taxon>
        <taxon>Streptomycetaceae</taxon>
        <taxon>Streptomyces</taxon>
        <taxon>Streptomyces violaceusniger group</taxon>
    </lineage>
</organism>
<dbReference type="InterPro" id="IPR017938">
    <property type="entry name" value="Riboflavin_synthase-like_b-brl"/>
</dbReference>
<feature type="domain" description="FAD-binding FR-type" evidence="2">
    <location>
        <begin position="17"/>
        <end position="142"/>
    </location>
</feature>
<evidence type="ECO:0000259" key="2">
    <source>
        <dbReference type="PROSITE" id="PS51384"/>
    </source>
</evidence>
<dbReference type="InterPro" id="IPR013113">
    <property type="entry name" value="SIP_FAD-bd"/>
</dbReference>
<dbReference type="InterPro" id="IPR017927">
    <property type="entry name" value="FAD-bd_FR_type"/>
</dbReference>
<dbReference type="SUPFAM" id="SSF63380">
    <property type="entry name" value="Riboflavin synthase domain-like"/>
    <property type="match status" value="1"/>
</dbReference>
<dbReference type="InterPro" id="IPR007037">
    <property type="entry name" value="SIP_rossman_dom"/>
</dbReference>
<name>A0A7X5X0D3_STRMQ</name>
<evidence type="ECO:0000313" key="4">
    <source>
        <dbReference type="Proteomes" id="UP000536624"/>
    </source>
</evidence>
<evidence type="ECO:0000313" key="3">
    <source>
        <dbReference type="EMBL" id="NIY64293.1"/>
    </source>
</evidence>
<dbReference type="AlphaFoldDB" id="A0A7X5X0D3"/>
<feature type="region of interest" description="Disordered" evidence="1">
    <location>
        <begin position="277"/>
        <end position="300"/>
    </location>
</feature>
<dbReference type="CDD" id="cd06193">
    <property type="entry name" value="siderophore_interacting"/>
    <property type="match status" value="1"/>
</dbReference>
<dbReference type="Gene3D" id="2.40.30.10">
    <property type="entry name" value="Translation factors"/>
    <property type="match status" value="1"/>
</dbReference>
<dbReference type="Pfam" id="PF04954">
    <property type="entry name" value="SIP"/>
    <property type="match status" value="1"/>
</dbReference>
<dbReference type="EMBL" id="JAALLH010000001">
    <property type="protein sequence ID" value="NIY64293.1"/>
    <property type="molecule type" value="Genomic_DNA"/>
</dbReference>
<dbReference type="Pfam" id="PF08021">
    <property type="entry name" value="FAD_binding_9"/>
    <property type="match status" value="1"/>
</dbReference>
<dbReference type="PROSITE" id="PS51384">
    <property type="entry name" value="FAD_FR"/>
    <property type="match status" value="1"/>
</dbReference>
<dbReference type="InterPro" id="IPR039261">
    <property type="entry name" value="FNR_nucleotide-bd"/>
</dbReference>
<dbReference type="GO" id="GO:0016491">
    <property type="term" value="F:oxidoreductase activity"/>
    <property type="evidence" value="ECO:0007669"/>
    <property type="project" value="InterPro"/>
</dbReference>
<dbReference type="Gene3D" id="3.40.50.80">
    <property type="entry name" value="Nucleotide-binding domain of ferredoxin-NADP reductase (FNR) module"/>
    <property type="match status" value="1"/>
</dbReference>
<sequence length="300" mass="33042">MLIREVAMADRPARKTRTPYRAQVLRTDRLTPHMVRVVLGGDGLADFHAGECTDHYIKILFPTGGATYPEPFDLERIRADFPREQWPVTRTYTVRAWDPAARELTVDFVTHGDEGLAGPWATRVQPGEEIHFMGPGGAYAPSPEAGWHLLAGDESALPAIAAALERLTGSRAGGAAEVPVRVFIEVAGEADEVKLTVPEGAEVSWLHRGAAPVGEALVAAVRGLEFPSGQLHAFVHGEAGFVKEIRRHLRLERQIPREWLSISGYWRRGHDEDGWQASKREWNQQVEAEQEGTGPQEAAA</sequence>
<protein>
    <submittedName>
        <fullName evidence="3">FAD-binding 9 siderophore-interacting domain-containing protein</fullName>
    </submittedName>
</protein>
<dbReference type="FunFam" id="2.40.30.10:FF:000131">
    <property type="entry name" value="NADPH-dependent ferric siderophore reductase"/>
    <property type="match status" value="1"/>
</dbReference>
<dbReference type="Proteomes" id="UP000536624">
    <property type="component" value="Unassembled WGS sequence"/>
</dbReference>
<gene>
    <name evidence="3" type="ORF">SMALB_2251</name>
</gene>
<accession>A0A7X5X0D3</accession>
<dbReference type="InterPro" id="IPR039374">
    <property type="entry name" value="SIP_fam"/>
</dbReference>
<evidence type="ECO:0000256" key="1">
    <source>
        <dbReference type="SAM" id="MobiDB-lite"/>
    </source>
</evidence>
<proteinExistence type="predicted"/>